<proteinExistence type="predicted"/>
<accession>A0ABW4V3F8</accession>
<keyword evidence="3" id="KW-1185">Reference proteome</keyword>
<evidence type="ECO:0000256" key="1">
    <source>
        <dbReference type="SAM" id="MobiDB-lite"/>
    </source>
</evidence>
<sequence>MSVAVVDGEMMIASQSPASTNAWMSEICLLSSSAASETRNSPITPSSWSTSTCCCMVIQPVTRHGLETDALEKHSVLSPPSLANSPVSTSSGSMAWSHGWSAGPSGSMSRWASSRS</sequence>
<evidence type="ECO:0000313" key="2">
    <source>
        <dbReference type="EMBL" id="MFD2024358.1"/>
    </source>
</evidence>
<reference evidence="3" key="1">
    <citation type="journal article" date="2019" name="Int. J. Syst. Evol. Microbiol.">
        <title>The Global Catalogue of Microorganisms (GCM) 10K type strain sequencing project: providing services to taxonomists for standard genome sequencing and annotation.</title>
        <authorList>
            <consortium name="The Broad Institute Genomics Platform"/>
            <consortium name="The Broad Institute Genome Sequencing Center for Infectious Disease"/>
            <person name="Wu L."/>
            <person name="Ma J."/>
        </authorList>
    </citation>
    <scope>NUCLEOTIDE SEQUENCE [LARGE SCALE GENOMIC DNA]</scope>
    <source>
        <strain evidence="3">CCM 7043</strain>
    </source>
</reference>
<name>A0ABW4V3F8_9MICO</name>
<protein>
    <submittedName>
        <fullName evidence="2">Uncharacterized protein</fullName>
    </submittedName>
</protein>
<organism evidence="2 3">
    <name type="scientific">Promicromonospora aerolata</name>
    <dbReference type="NCBI Taxonomy" id="195749"/>
    <lineage>
        <taxon>Bacteria</taxon>
        <taxon>Bacillati</taxon>
        <taxon>Actinomycetota</taxon>
        <taxon>Actinomycetes</taxon>
        <taxon>Micrococcales</taxon>
        <taxon>Promicromonosporaceae</taxon>
        <taxon>Promicromonospora</taxon>
    </lineage>
</organism>
<feature type="compositionally biased region" description="Polar residues" evidence="1">
    <location>
        <begin position="81"/>
        <end position="94"/>
    </location>
</feature>
<evidence type="ECO:0000313" key="3">
    <source>
        <dbReference type="Proteomes" id="UP001597338"/>
    </source>
</evidence>
<dbReference type="EMBL" id="JBHUHF010000001">
    <property type="protein sequence ID" value="MFD2024358.1"/>
    <property type="molecule type" value="Genomic_DNA"/>
</dbReference>
<dbReference type="Proteomes" id="UP001597338">
    <property type="component" value="Unassembled WGS sequence"/>
</dbReference>
<feature type="compositionally biased region" description="Low complexity" evidence="1">
    <location>
        <begin position="105"/>
        <end position="116"/>
    </location>
</feature>
<comment type="caution">
    <text evidence="2">The sequence shown here is derived from an EMBL/GenBank/DDBJ whole genome shotgun (WGS) entry which is preliminary data.</text>
</comment>
<dbReference type="RefSeq" id="WP_377196299.1">
    <property type="nucleotide sequence ID" value="NZ_JBHUHF010000001.1"/>
</dbReference>
<feature type="region of interest" description="Disordered" evidence="1">
    <location>
        <begin position="76"/>
        <end position="116"/>
    </location>
</feature>
<gene>
    <name evidence="2" type="ORF">ACFSL2_02430</name>
</gene>